<keyword evidence="8 9" id="KW-0472">Membrane</keyword>
<protein>
    <recommendedName>
        <fullName evidence="10">Phosphate transport system permease protein</fullName>
    </recommendedName>
</protein>
<dbReference type="InterPro" id="IPR035906">
    <property type="entry name" value="MetI-like_sf"/>
</dbReference>
<evidence type="ECO:0000259" key="11">
    <source>
        <dbReference type="PROSITE" id="PS50928"/>
    </source>
</evidence>
<dbReference type="InterPro" id="IPR000515">
    <property type="entry name" value="MetI-like"/>
</dbReference>
<keyword evidence="4 10" id="KW-1003">Cell membrane</keyword>
<dbReference type="InterPro" id="IPR051124">
    <property type="entry name" value="Phosphate_Transport_Permease"/>
</dbReference>
<dbReference type="EMBL" id="RYUH01000006">
    <property type="protein sequence ID" value="RYQ11688.1"/>
    <property type="molecule type" value="Genomic_DNA"/>
</dbReference>
<keyword evidence="5 10" id="KW-0592">Phosphate transport</keyword>
<dbReference type="PANTHER" id="PTHR30425">
    <property type="entry name" value="PHOSPHATE TRANSPORT SYSTEM PERMEASE PROTEIN PST"/>
    <property type="match status" value="1"/>
</dbReference>
<evidence type="ECO:0000313" key="13">
    <source>
        <dbReference type="Proteomes" id="UP000292568"/>
    </source>
</evidence>
<evidence type="ECO:0000256" key="5">
    <source>
        <dbReference type="ARBA" id="ARBA00022592"/>
    </source>
</evidence>
<sequence>MTSTTRTSERHNDALRRANGAMADRLFKGAAYGSGLLILGLLAAVAVFLLMRAWPAVAGPRSATQEVIASFTGGRFDSFVHYVGPLLFGSVLVAALALAIAFFVSIGIAIFISQYAPRRLAAGLNTVVDLLAAIPSVVYGLWGALVLVPATYPFWDWTAQHLGWIPLFAGPAANPPRTVATVALVLAVMILPIITSMTRDVFMQAPWLHQEAALALGATKWETIKLAVLPFGRSGIISASMLGLGRALGETMAVLMILSPGFGYSFNLLEASKDQTIAANIAAQYAEANNLGVSVLIATGLVLFAITFGVNYAARRLTRKATL</sequence>
<gene>
    <name evidence="12" type="ORF">PG2093B_0372</name>
</gene>
<feature type="transmembrane region" description="Helical" evidence="9">
    <location>
        <begin position="30"/>
        <end position="51"/>
    </location>
</feature>
<evidence type="ECO:0000256" key="9">
    <source>
        <dbReference type="RuleBase" id="RU363032"/>
    </source>
</evidence>
<evidence type="ECO:0000256" key="1">
    <source>
        <dbReference type="ARBA" id="ARBA00004651"/>
    </source>
</evidence>
<dbReference type="GO" id="GO:0006817">
    <property type="term" value="P:phosphate ion transport"/>
    <property type="evidence" value="ECO:0007669"/>
    <property type="project" value="UniProtKB-KW"/>
</dbReference>
<reference evidence="12 13" key="1">
    <citation type="submission" date="2018-12" db="EMBL/GenBank/DDBJ databases">
        <title>Unveiling genomic diversity among members of the Bifidobacterium pseudolongum species, a widely distributed gut commensal of the animal kingdom.</title>
        <authorList>
            <person name="Lugli G.A."/>
            <person name="Duranti S."/>
            <person name="Albert K."/>
            <person name="Mancabelli L."/>
            <person name="Napoli S."/>
            <person name="Viappiani A."/>
            <person name="Anzalone R."/>
            <person name="Longhi G."/>
            <person name="Milani C."/>
            <person name="Turroni F."/>
            <person name="Alessandri G."/>
            <person name="Sela D.A."/>
            <person name="Van Sinderen D."/>
            <person name="Ventura M."/>
        </authorList>
    </citation>
    <scope>NUCLEOTIDE SEQUENCE [LARGE SCALE GENOMIC DNA]</scope>
    <source>
        <strain evidence="12 13">2093B</strain>
    </source>
</reference>
<evidence type="ECO:0000256" key="10">
    <source>
        <dbReference type="RuleBase" id="RU363054"/>
    </source>
</evidence>
<accession>A0A4Q5A223</accession>
<dbReference type="RefSeq" id="WP_129896904.1">
    <property type="nucleotide sequence ID" value="NZ_RYUH01000006.1"/>
</dbReference>
<feature type="transmembrane region" description="Helical" evidence="9">
    <location>
        <begin position="247"/>
        <end position="266"/>
    </location>
</feature>
<name>A0A4Q5A223_9BIFI</name>
<evidence type="ECO:0000256" key="3">
    <source>
        <dbReference type="ARBA" id="ARBA00022448"/>
    </source>
</evidence>
<dbReference type="InterPro" id="IPR011864">
    <property type="entry name" value="Phosphate_PstC"/>
</dbReference>
<feature type="transmembrane region" description="Helical" evidence="9">
    <location>
        <begin position="124"/>
        <end position="155"/>
    </location>
</feature>
<dbReference type="Gene3D" id="1.10.3720.10">
    <property type="entry name" value="MetI-like"/>
    <property type="match status" value="1"/>
</dbReference>
<dbReference type="PROSITE" id="PS50928">
    <property type="entry name" value="ABC_TM1"/>
    <property type="match status" value="1"/>
</dbReference>
<dbReference type="Pfam" id="PF00528">
    <property type="entry name" value="BPD_transp_1"/>
    <property type="match status" value="1"/>
</dbReference>
<evidence type="ECO:0000313" key="12">
    <source>
        <dbReference type="EMBL" id="RYQ11688.1"/>
    </source>
</evidence>
<keyword evidence="7 9" id="KW-1133">Transmembrane helix</keyword>
<feature type="domain" description="ABC transmembrane type-1" evidence="11">
    <location>
        <begin position="87"/>
        <end position="314"/>
    </location>
</feature>
<evidence type="ECO:0000256" key="8">
    <source>
        <dbReference type="ARBA" id="ARBA00023136"/>
    </source>
</evidence>
<comment type="similarity">
    <text evidence="2 10">Belongs to the binding-protein-dependent transport system permease family. CysTW subfamily.</text>
</comment>
<dbReference type="Proteomes" id="UP000292568">
    <property type="component" value="Unassembled WGS sequence"/>
</dbReference>
<dbReference type="GO" id="GO:0005315">
    <property type="term" value="F:phosphate transmembrane transporter activity"/>
    <property type="evidence" value="ECO:0007669"/>
    <property type="project" value="InterPro"/>
</dbReference>
<dbReference type="PANTHER" id="PTHR30425:SF1">
    <property type="entry name" value="PHOSPHATE TRANSPORT SYSTEM PERMEASE PROTEIN PSTC"/>
    <property type="match status" value="1"/>
</dbReference>
<comment type="function">
    <text evidence="10">Part of the binding-protein-dependent transport system for phosphate; probably responsible for the translocation of the substrate across the membrane.</text>
</comment>
<organism evidence="12 13">
    <name type="scientific">Bifidobacterium pseudolongum subsp. globosum</name>
    <dbReference type="NCBI Taxonomy" id="1690"/>
    <lineage>
        <taxon>Bacteria</taxon>
        <taxon>Bacillati</taxon>
        <taxon>Actinomycetota</taxon>
        <taxon>Actinomycetes</taxon>
        <taxon>Bifidobacteriales</taxon>
        <taxon>Bifidobacteriaceae</taxon>
        <taxon>Bifidobacterium</taxon>
    </lineage>
</organism>
<feature type="transmembrane region" description="Helical" evidence="9">
    <location>
        <begin position="293"/>
        <end position="314"/>
    </location>
</feature>
<dbReference type="SUPFAM" id="SSF161098">
    <property type="entry name" value="MetI-like"/>
    <property type="match status" value="1"/>
</dbReference>
<feature type="transmembrane region" description="Helical" evidence="9">
    <location>
        <begin position="175"/>
        <end position="194"/>
    </location>
</feature>
<evidence type="ECO:0000256" key="6">
    <source>
        <dbReference type="ARBA" id="ARBA00022692"/>
    </source>
</evidence>
<evidence type="ECO:0000256" key="2">
    <source>
        <dbReference type="ARBA" id="ARBA00007069"/>
    </source>
</evidence>
<keyword evidence="3 9" id="KW-0813">Transport</keyword>
<dbReference type="CDD" id="cd06261">
    <property type="entry name" value="TM_PBP2"/>
    <property type="match status" value="1"/>
</dbReference>
<comment type="caution">
    <text evidence="12">The sequence shown here is derived from an EMBL/GenBank/DDBJ whole genome shotgun (WGS) entry which is preliminary data.</text>
</comment>
<evidence type="ECO:0000256" key="7">
    <source>
        <dbReference type="ARBA" id="ARBA00022989"/>
    </source>
</evidence>
<feature type="transmembrane region" description="Helical" evidence="9">
    <location>
        <begin position="86"/>
        <end position="112"/>
    </location>
</feature>
<keyword evidence="6 9" id="KW-0812">Transmembrane</keyword>
<dbReference type="GO" id="GO:0005886">
    <property type="term" value="C:plasma membrane"/>
    <property type="evidence" value="ECO:0007669"/>
    <property type="project" value="UniProtKB-SubCell"/>
</dbReference>
<dbReference type="NCBIfam" id="TIGR02138">
    <property type="entry name" value="phosphate_pstC"/>
    <property type="match status" value="1"/>
</dbReference>
<comment type="subcellular location">
    <subcellularLocation>
        <location evidence="1 9">Cell membrane</location>
        <topology evidence="1 9">Multi-pass membrane protein</topology>
    </subcellularLocation>
</comment>
<evidence type="ECO:0000256" key="4">
    <source>
        <dbReference type="ARBA" id="ARBA00022475"/>
    </source>
</evidence>
<dbReference type="AlphaFoldDB" id="A0A4Q5A223"/>
<proteinExistence type="inferred from homology"/>